<dbReference type="KEGG" id="tad:TRIADDRAFT_56689"/>
<feature type="compositionally biased region" description="Polar residues" evidence="1">
    <location>
        <begin position="44"/>
        <end position="67"/>
    </location>
</feature>
<feature type="compositionally biased region" description="Polar residues" evidence="1">
    <location>
        <begin position="12"/>
        <end position="23"/>
    </location>
</feature>
<dbReference type="Proteomes" id="UP000009022">
    <property type="component" value="Unassembled WGS sequence"/>
</dbReference>
<feature type="domain" description="V-SNARE coiled-coil homology" evidence="2">
    <location>
        <begin position="94"/>
        <end position="144"/>
    </location>
</feature>
<dbReference type="InterPro" id="IPR042855">
    <property type="entry name" value="V_SNARE_CC"/>
</dbReference>
<dbReference type="OrthoDB" id="190375at2759"/>
<dbReference type="Gene3D" id="1.20.5.110">
    <property type="match status" value="1"/>
</dbReference>
<dbReference type="Pfam" id="PF00957">
    <property type="entry name" value="Synaptobrevin"/>
    <property type="match status" value="1"/>
</dbReference>
<dbReference type="RefSeq" id="XP_002112557.1">
    <property type="nucleotide sequence ID" value="XM_002112521.1"/>
</dbReference>
<dbReference type="EMBL" id="DS985245">
    <property type="protein sequence ID" value="EDV24667.1"/>
    <property type="molecule type" value="Genomic_DNA"/>
</dbReference>
<proteinExistence type="predicted"/>
<dbReference type="PhylomeDB" id="B3RWB5"/>
<name>B3RWB5_TRIAD</name>
<dbReference type="CTD" id="6753770"/>
<feature type="region of interest" description="Disordered" evidence="1">
    <location>
        <begin position="1"/>
        <end position="75"/>
    </location>
</feature>
<dbReference type="SUPFAM" id="SSF58038">
    <property type="entry name" value="SNARE fusion complex"/>
    <property type="match status" value="1"/>
</dbReference>
<feature type="compositionally biased region" description="Basic residues" evidence="1">
    <location>
        <begin position="30"/>
        <end position="43"/>
    </location>
</feature>
<evidence type="ECO:0000313" key="3">
    <source>
        <dbReference type="EMBL" id="EDV24667.1"/>
    </source>
</evidence>
<evidence type="ECO:0000313" key="4">
    <source>
        <dbReference type="Proteomes" id="UP000009022"/>
    </source>
</evidence>
<dbReference type="HOGENOM" id="CLU_1697782_0_0_1"/>
<protein>
    <recommendedName>
        <fullName evidence="2">V-SNARE coiled-coil homology domain-containing protein</fullName>
    </recommendedName>
</protein>
<evidence type="ECO:0000259" key="2">
    <source>
        <dbReference type="Pfam" id="PF00957"/>
    </source>
</evidence>
<dbReference type="InParanoid" id="B3RWB5"/>
<sequence length="155" mass="17712">MNILRKSKPGISYSQIANSQENPSDSDRAQRKKKKLHFHRPKLRSNSSNEQLAPNDTYQARPRSNSFDPERARSASFAEVQARLQSLKTKHVPKTMDQIAERGENIQKVQMQAEKLSEGASIFQKNTKQISNKAWWNKVCSCCLCVFMRLCSNAV</sequence>
<evidence type="ECO:0000256" key="1">
    <source>
        <dbReference type="SAM" id="MobiDB-lite"/>
    </source>
</evidence>
<gene>
    <name evidence="3" type="ORF">TRIADDRAFT_56689</name>
</gene>
<keyword evidence="4" id="KW-1185">Reference proteome</keyword>
<organism evidence="3 4">
    <name type="scientific">Trichoplax adhaerens</name>
    <name type="common">Trichoplax reptans</name>
    <dbReference type="NCBI Taxonomy" id="10228"/>
    <lineage>
        <taxon>Eukaryota</taxon>
        <taxon>Metazoa</taxon>
        <taxon>Placozoa</taxon>
        <taxon>Uniplacotomia</taxon>
        <taxon>Trichoplacea</taxon>
        <taxon>Trichoplacidae</taxon>
        <taxon>Trichoplax</taxon>
    </lineage>
</organism>
<dbReference type="AlphaFoldDB" id="B3RWB5"/>
<dbReference type="GeneID" id="6753770"/>
<accession>B3RWB5</accession>
<reference evidence="3 4" key="1">
    <citation type="journal article" date="2008" name="Nature">
        <title>The Trichoplax genome and the nature of placozoans.</title>
        <authorList>
            <person name="Srivastava M."/>
            <person name="Begovic E."/>
            <person name="Chapman J."/>
            <person name="Putnam N.H."/>
            <person name="Hellsten U."/>
            <person name="Kawashima T."/>
            <person name="Kuo A."/>
            <person name="Mitros T."/>
            <person name="Salamov A."/>
            <person name="Carpenter M.L."/>
            <person name="Signorovitch A.Y."/>
            <person name="Moreno M.A."/>
            <person name="Kamm K."/>
            <person name="Grimwood J."/>
            <person name="Schmutz J."/>
            <person name="Shapiro H."/>
            <person name="Grigoriev I.V."/>
            <person name="Buss L.W."/>
            <person name="Schierwater B."/>
            <person name="Dellaporta S.L."/>
            <person name="Rokhsar D.S."/>
        </authorList>
    </citation>
    <scope>NUCLEOTIDE SEQUENCE [LARGE SCALE GENOMIC DNA]</scope>
    <source>
        <strain evidence="3 4">Grell-BS-1999</strain>
    </source>
</reference>